<protein>
    <submittedName>
        <fullName evidence="2">Putative membrane protein</fullName>
    </submittedName>
</protein>
<evidence type="ECO:0000313" key="3">
    <source>
        <dbReference type="Proteomes" id="UP000579153"/>
    </source>
</evidence>
<reference evidence="2 3" key="1">
    <citation type="submission" date="2020-08" db="EMBL/GenBank/DDBJ databases">
        <title>Sequencing the genomes of 1000 actinobacteria strains.</title>
        <authorList>
            <person name="Klenk H.-P."/>
        </authorList>
    </citation>
    <scope>NUCLEOTIDE SEQUENCE [LARGE SCALE GENOMIC DNA]</scope>
    <source>
        <strain evidence="2 3">DSM 45507</strain>
    </source>
</reference>
<dbReference type="InterPro" id="IPR025419">
    <property type="entry name" value="DUF4142"/>
</dbReference>
<name>A0A7W9GGM1_9ACTN</name>
<dbReference type="Pfam" id="PF13628">
    <property type="entry name" value="DUF4142"/>
    <property type="match status" value="1"/>
</dbReference>
<dbReference type="InterPro" id="IPR012347">
    <property type="entry name" value="Ferritin-like"/>
</dbReference>
<sequence length="168" mass="18000">MLAVTVSVTSPAAAGALTRVEPNEQDRTFLHQAHQGNLAEIQAGEAAQDKAASETVRKLGAKLIKDHTKLDRDLRRVAEQAQVDLPSEPSAAQRRQLQQVAARSGAEFDRAWLASQIAGHRQALADGATEVRDGSSPEVKKLATDAKPIVQHHLDLLVDADDGASHPQ</sequence>
<feature type="domain" description="DUF4142" evidence="1">
    <location>
        <begin position="25"/>
        <end position="155"/>
    </location>
</feature>
<evidence type="ECO:0000313" key="2">
    <source>
        <dbReference type="EMBL" id="MBB5783423.1"/>
    </source>
</evidence>
<dbReference type="Proteomes" id="UP000579153">
    <property type="component" value="Unassembled WGS sequence"/>
</dbReference>
<dbReference type="PANTHER" id="PTHR38593:SF1">
    <property type="entry name" value="BLR2558 PROTEIN"/>
    <property type="match status" value="1"/>
</dbReference>
<comment type="caution">
    <text evidence="2">The sequence shown here is derived from an EMBL/GenBank/DDBJ whole genome shotgun (WGS) entry which is preliminary data.</text>
</comment>
<dbReference type="AlphaFoldDB" id="A0A7W9GGM1"/>
<evidence type="ECO:0000259" key="1">
    <source>
        <dbReference type="Pfam" id="PF13628"/>
    </source>
</evidence>
<accession>A0A7W9GGM1</accession>
<dbReference type="EMBL" id="JACHMB010000001">
    <property type="protein sequence ID" value="MBB5783423.1"/>
    <property type="molecule type" value="Genomic_DNA"/>
</dbReference>
<proteinExistence type="predicted"/>
<organism evidence="2 3">
    <name type="scientific">Nonomuraea jabiensis</name>
    <dbReference type="NCBI Taxonomy" id="882448"/>
    <lineage>
        <taxon>Bacteria</taxon>
        <taxon>Bacillati</taxon>
        <taxon>Actinomycetota</taxon>
        <taxon>Actinomycetes</taxon>
        <taxon>Streptosporangiales</taxon>
        <taxon>Streptosporangiaceae</taxon>
        <taxon>Nonomuraea</taxon>
    </lineage>
</organism>
<dbReference type="Gene3D" id="1.20.1260.10">
    <property type="match status" value="1"/>
</dbReference>
<gene>
    <name evidence="2" type="ORF">HD596_010179</name>
</gene>
<dbReference type="RefSeq" id="WP_185076349.1">
    <property type="nucleotide sequence ID" value="NZ_JACHMB010000001.1"/>
</dbReference>
<keyword evidence="3" id="KW-1185">Reference proteome</keyword>
<dbReference type="PANTHER" id="PTHR38593">
    <property type="entry name" value="BLR2558 PROTEIN"/>
    <property type="match status" value="1"/>
</dbReference>